<dbReference type="Gene3D" id="3.10.20.30">
    <property type="match status" value="1"/>
</dbReference>
<dbReference type="InterPro" id="IPR005625">
    <property type="entry name" value="PepSY-ass_TM"/>
</dbReference>
<reference evidence="4 5" key="1">
    <citation type="submission" date="2023-09" db="EMBL/GenBank/DDBJ databases">
        <authorList>
            <person name="Rey-Velasco X."/>
        </authorList>
    </citation>
    <scope>NUCLEOTIDE SEQUENCE [LARGE SCALE GENOMIC DNA]</scope>
    <source>
        <strain evidence="4 5">P117</strain>
    </source>
</reference>
<proteinExistence type="predicted"/>
<dbReference type="RefSeq" id="WP_311369822.1">
    <property type="nucleotide sequence ID" value="NZ_JAVRHX010000006.1"/>
</dbReference>
<feature type="transmembrane region" description="Helical" evidence="2">
    <location>
        <begin position="490"/>
        <end position="511"/>
    </location>
</feature>
<dbReference type="InterPro" id="IPR012675">
    <property type="entry name" value="Beta-grasp_dom_sf"/>
</dbReference>
<name>A0ABU2ZUI0_9ALTE</name>
<feature type="transmembrane region" description="Helical" evidence="2">
    <location>
        <begin position="17"/>
        <end position="38"/>
    </location>
</feature>
<gene>
    <name evidence="4" type="ORF">RM552_15695</name>
</gene>
<dbReference type="PANTHER" id="PTHR34219">
    <property type="entry name" value="IRON-REGULATED INNER MEMBRANE PROTEIN-RELATED"/>
    <property type="match status" value="1"/>
</dbReference>
<evidence type="ECO:0000313" key="4">
    <source>
        <dbReference type="EMBL" id="MDT0596297.1"/>
    </source>
</evidence>
<comment type="caution">
    <text evidence="4">The sequence shown here is derived from an EMBL/GenBank/DDBJ whole genome shotgun (WGS) entry which is preliminary data.</text>
</comment>
<organism evidence="4 5">
    <name type="scientific">Glaciecola petra</name>
    <dbReference type="NCBI Taxonomy" id="3075602"/>
    <lineage>
        <taxon>Bacteria</taxon>
        <taxon>Pseudomonadati</taxon>
        <taxon>Pseudomonadota</taxon>
        <taxon>Gammaproteobacteria</taxon>
        <taxon>Alteromonadales</taxon>
        <taxon>Alteromonadaceae</taxon>
        <taxon>Glaciecola</taxon>
    </lineage>
</organism>
<feature type="transmembrane region" description="Helical" evidence="2">
    <location>
        <begin position="211"/>
        <end position="232"/>
    </location>
</feature>
<sequence>MKGLHQFTRQTRKAHRYLMAIVGIQLFIWAASGTYMVWLNIHSIHGDEWLQSPPVLTGLGPQSYPISELAIAFPKATNIKLKMLGDKPVYLFKQFAQTIMLDATNGEKISPLSSSEIQELLPFVIDKPQSFFDNNIKNINLLTDSVPEEISGRSLPLWQIELKDWDSTTIYIGQNNGEVEYVRHNRWRIFDLFWRLHIMDYSEGEDIGNNLLIFATVLSFIAVLAGFVLLTLRLRLYTVTSRLTSKIIRPNQSISYTSRIQNFIKKTHKWFALIVLIQLLIWMVSGFLLGQVDYDLASGKATATWVHEKPKTFLNTEKLSHTSLLNLLDISELVQVVSLRERDNQWLYQLQYKKGRHSYWPAYFELFNTSTGDAEPLNEQMLVELAWQSIDRDYKVSMAQEVTQQSLDPVLLVPPIDDLPNEYNRVWQVKLADHHNTAIYFNADNGDLIAHVNDTTRWRNLLLMLHFMDYLPHNPKQGAFNNVFIKTMSIFALALSLSGLAWLLSLLWLYLRQDRGSTLLLDSLIASKQLTTANCGGGGTCGRCTFLSSTPPEPNDREKALLSQIELDQGVRLACQHKVNGVSGVSVYVK</sequence>
<dbReference type="EMBL" id="JAVRHX010000006">
    <property type="protein sequence ID" value="MDT0596297.1"/>
    <property type="molecule type" value="Genomic_DNA"/>
</dbReference>
<dbReference type="PANTHER" id="PTHR34219:SF6">
    <property type="entry name" value="BLR3280 PROTEIN"/>
    <property type="match status" value="1"/>
</dbReference>
<feature type="transmembrane region" description="Helical" evidence="2">
    <location>
        <begin position="270"/>
        <end position="290"/>
    </location>
</feature>
<dbReference type="SUPFAM" id="SSF54292">
    <property type="entry name" value="2Fe-2S ferredoxin-like"/>
    <property type="match status" value="1"/>
</dbReference>
<keyword evidence="5" id="KW-1185">Reference proteome</keyword>
<dbReference type="InterPro" id="IPR001041">
    <property type="entry name" value="2Fe-2S_ferredoxin-type"/>
</dbReference>
<evidence type="ECO:0000256" key="1">
    <source>
        <dbReference type="ARBA" id="ARBA00023075"/>
    </source>
</evidence>
<keyword evidence="1" id="KW-0830">Ubiquinone</keyword>
<accession>A0ABU2ZUI0</accession>
<keyword evidence="2" id="KW-1133">Transmembrane helix</keyword>
<dbReference type="InterPro" id="IPR036010">
    <property type="entry name" value="2Fe-2S_ferredoxin-like_sf"/>
</dbReference>
<protein>
    <submittedName>
        <fullName evidence="4">PepSY domain-containing protein</fullName>
    </submittedName>
</protein>
<evidence type="ECO:0000259" key="3">
    <source>
        <dbReference type="Pfam" id="PF00111"/>
    </source>
</evidence>
<dbReference type="Proteomes" id="UP001253545">
    <property type="component" value="Unassembled WGS sequence"/>
</dbReference>
<keyword evidence="2" id="KW-0472">Membrane</keyword>
<dbReference type="Pfam" id="PF00111">
    <property type="entry name" value="Fer2"/>
    <property type="match status" value="1"/>
</dbReference>
<keyword evidence="2" id="KW-0812">Transmembrane</keyword>
<evidence type="ECO:0000256" key="2">
    <source>
        <dbReference type="SAM" id="Phobius"/>
    </source>
</evidence>
<feature type="domain" description="2Fe-2S ferredoxin-type" evidence="3">
    <location>
        <begin position="514"/>
        <end position="579"/>
    </location>
</feature>
<evidence type="ECO:0000313" key="5">
    <source>
        <dbReference type="Proteomes" id="UP001253545"/>
    </source>
</evidence>